<organism evidence="1 2">
    <name type="scientific">Listeria kieliensis</name>
    <dbReference type="NCBI Taxonomy" id="1621700"/>
    <lineage>
        <taxon>Bacteria</taxon>
        <taxon>Bacillati</taxon>
        <taxon>Bacillota</taxon>
        <taxon>Bacilli</taxon>
        <taxon>Bacillales</taxon>
        <taxon>Listeriaceae</taxon>
        <taxon>Listeria</taxon>
    </lineage>
</organism>
<protein>
    <recommendedName>
        <fullName evidence="3">Lipase</fullName>
    </recommendedName>
</protein>
<dbReference type="SUPFAM" id="SSF53474">
    <property type="entry name" value="alpha/beta-Hydrolases"/>
    <property type="match status" value="1"/>
</dbReference>
<evidence type="ECO:0000313" key="2">
    <source>
        <dbReference type="Proteomes" id="UP000257055"/>
    </source>
</evidence>
<dbReference type="Gene3D" id="3.40.50.1820">
    <property type="entry name" value="alpha/beta hydrolase"/>
    <property type="match status" value="1"/>
</dbReference>
<dbReference type="AlphaFoldDB" id="A0A3D8TNU5"/>
<gene>
    <name evidence="1" type="ORF">UR08_11695</name>
</gene>
<sequence>MAIRDRQYNKLGDAAYWLDPKQGDYSPTMKKGNSFELDGFNYKILKTENNSKNGMQAMAVAPVDKHGKVDTTEIVIAYAGTNFSDAKDRATDLQTVIQGNKKLELSPAHPFKGSKIDGQAISAQKFANEVKAQYSNSVITTTGHSLGEYLALMIAAENKWRNVGFNGPDPSNILSDEAKKWIEANPGMLANYRNRADVIGNFGGNGTGAEIKVSMEMGSHLNIVDYHQLSNWAFDKNGKLKIPNNEYNQEAIVQQAERYAMTEYISKLYDLEILQKKFQASGGGISTNEQIYLDDSRALAAVETAMAEFKAVTAHVIKVYQEGMDKVEKIWKEILQEARRVGDMLTESEILAELESVGCTEKRLVIEPCEAYQKKMNKVKKMGSKFDHLAKEIKQSIEALKQKDHELAQQLG</sequence>
<comment type="caution">
    <text evidence="1">The sequence shown here is derived from an EMBL/GenBank/DDBJ whole genome shotgun (WGS) entry which is preliminary data.</text>
</comment>
<keyword evidence="2" id="KW-1185">Reference proteome</keyword>
<proteinExistence type="predicted"/>
<dbReference type="EMBL" id="LARY01000003">
    <property type="protein sequence ID" value="RDW99485.1"/>
    <property type="molecule type" value="Genomic_DNA"/>
</dbReference>
<evidence type="ECO:0008006" key="3">
    <source>
        <dbReference type="Google" id="ProtNLM"/>
    </source>
</evidence>
<dbReference type="Proteomes" id="UP000257055">
    <property type="component" value="Unassembled WGS sequence"/>
</dbReference>
<dbReference type="InterPro" id="IPR029058">
    <property type="entry name" value="AB_hydrolase_fold"/>
</dbReference>
<evidence type="ECO:0000313" key="1">
    <source>
        <dbReference type="EMBL" id="RDW99485.1"/>
    </source>
</evidence>
<reference evidence="2" key="1">
    <citation type="submission" date="2015-04" db="EMBL/GenBank/DDBJ databases">
        <authorList>
            <person name="Schardt J."/>
            <person name="Mueller-Herbst S."/>
            <person name="Scherer S."/>
            <person name="Huptas C."/>
        </authorList>
    </citation>
    <scope>NUCLEOTIDE SEQUENCE [LARGE SCALE GENOMIC DNA]</scope>
    <source>
        <strain evidence="2">Kiel-L1</strain>
    </source>
</reference>
<dbReference type="RefSeq" id="WP_205757251.1">
    <property type="nucleotide sequence ID" value="NZ_LARY01000003.1"/>
</dbReference>
<name>A0A3D8TNU5_9LIST</name>
<accession>A0A3D8TNU5</accession>